<sequence length="96" mass="11281">MIRRQIFVMTDKRKNKLENLFAYLGPGFHVSIAYIDPGRLEYDCGFFTSFWTPKMVKLSLPRGAQNIPKSWRIYEKAKTNNLMSVKEKKIDYCLAL</sequence>
<protein>
    <submittedName>
        <fullName evidence="1">Uncharacterized protein</fullName>
    </submittedName>
</protein>
<accession>A0ACB8XW84</accession>
<proteinExistence type="predicted"/>
<reference evidence="1 2" key="2">
    <citation type="journal article" date="2022" name="Mol. Ecol. Resour.">
        <title>The genomes of chicory, endive, great burdock and yacon provide insights into Asteraceae paleo-polyploidization history and plant inulin production.</title>
        <authorList>
            <person name="Fan W."/>
            <person name="Wang S."/>
            <person name="Wang H."/>
            <person name="Wang A."/>
            <person name="Jiang F."/>
            <person name="Liu H."/>
            <person name="Zhao H."/>
            <person name="Xu D."/>
            <person name="Zhang Y."/>
        </authorList>
    </citation>
    <scope>NUCLEOTIDE SEQUENCE [LARGE SCALE GENOMIC DNA]</scope>
    <source>
        <strain evidence="2">cv. Yunnan</strain>
        <tissue evidence="1">Leaves</tissue>
    </source>
</reference>
<reference evidence="2" key="1">
    <citation type="journal article" date="2022" name="Mol. Ecol. Resour.">
        <title>The genomes of chicory, endive, great burdock and yacon provide insights into Asteraceae palaeo-polyploidization history and plant inulin production.</title>
        <authorList>
            <person name="Fan W."/>
            <person name="Wang S."/>
            <person name="Wang H."/>
            <person name="Wang A."/>
            <person name="Jiang F."/>
            <person name="Liu H."/>
            <person name="Zhao H."/>
            <person name="Xu D."/>
            <person name="Zhang Y."/>
        </authorList>
    </citation>
    <scope>NUCLEOTIDE SEQUENCE [LARGE SCALE GENOMIC DNA]</scope>
    <source>
        <strain evidence="2">cv. Yunnan</strain>
    </source>
</reference>
<dbReference type="Proteomes" id="UP001056120">
    <property type="component" value="Linkage Group LG29"/>
</dbReference>
<keyword evidence="2" id="KW-1185">Reference proteome</keyword>
<organism evidence="1 2">
    <name type="scientific">Smallanthus sonchifolius</name>
    <dbReference type="NCBI Taxonomy" id="185202"/>
    <lineage>
        <taxon>Eukaryota</taxon>
        <taxon>Viridiplantae</taxon>
        <taxon>Streptophyta</taxon>
        <taxon>Embryophyta</taxon>
        <taxon>Tracheophyta</taxon>
        <taxon>Spermatophyta</taxon>
        <taxon>Magnoliopsida</taxon>
        <taxon>eudicotyledons</taxon>
        <taxon>Gunneridae</taxon>
        <taxon>Pentapetalae</taxon>
        <taxon>asterids</taxon>
        <taxon>campanulids</taxon>
        <taxon>Asterales</taxon>
        <taxon>Asteraceae</taxon>
        <taxon>Asteroideae</taxon>
        <taxon>Heliantheae alliance</taxon>
        <taxon>Millerieae</taxon>
        <taxon>Smallanthus</taxon>
    </lineage>
</organism>
<gene>
    <name evidence="1" type="ORF">L1987_85355</name>
</gene>
<evidence type="ECO:0000313" key="1">
    <source>
        <dbReference type="EMBL" id="KAI3675762.1"/>
    </source>
</evidence>
<evidence type="ECO:0000313" key="2">
    <source>
        <dbReference type="Proteomes" id="UP001056120"/>
    </source>
</evidence>
<name>A0ACB8XW84_9ASTR</name>
<comment type="caution">
    <text evidence="1">The sequence shown here is derived from an EMBL/GenBank/DDBJ whole genome shotgun (WGS) entry which is preliminary data.</text>
</comment>
<dbReference type="EMBL" id="CM042046">
    <property type="protein sequence ID" value="KAI3675762.1"/>
    <property type="molecule type" value="Genomic_DNA"/>
</dbReference>